<keyword evidence="7" id="KW-0704">Schiff base</keyword>
<dbReference type="PROSITE" id="PS00159">
    <property type="entry name" value="ALDOLASE_KDPG_KHG_1"/>
    <property type="match status" value="1"/>
</dbReference>
<dbReference type="GO" id="GO:0008675">
    <property type="term" value="F:2-dehydro-3-deoxy-phosphogluconate aldolase activity"/>
    <property type="evidence" value="ECO:0007669"/>
    <property type="project" value="UniProtKB-EC"/>
</dbReference>
<keyword evidence="8" id="KW-0119">Carbohydrate metabolism</keyword>
<sequence>MSQKTEKLIPVMTGQTVIPVLLIDKAKDAVPLARALAKGGLPAIEITLRTTAALDAIRAVAEEVPEAIVGAGTILNASHYEQAVRAGSQFIVSPGVTDAILDAADQSSIPLLPGCATASEVMSLRERGYTHVKFFPAEQAGGAPYLKALSSPLAGTFFCPTGGISLSNAMSYLQLPNVLCIGGSWIAPKELVNDGKWDEITTLAAAASALKG</sequence>
<dbReference type="EC" id="4.1.2.14" evidence="5"/>
<dbReference type="OrthoDB" id="9805177at2"/>
<evidence type="ECO:0000256" key="8">
    <source>
        <dbReference type="ARBA" id="ARBA00023277"/>
    </source>
</evidence>
<evidence type="ECO:0000256" key="3">
    <source>
        <dbReference type="ARBA" id="ARBA00006906"/>
    </source>
</evidence>
<keyword evidence="6" id="KW-0456">Lyase</keyword>
<evidence type="ECO:0000256" key="2">
    <source>
        <dbReference type="ARBA" id="ARBA00004736"/>
    </source>
</evidence>
<accession>A0A366DT98</accession>
<protein>
    <recommendedName>
        <fullName evidence="5">2-dehydro-3-deoxy-phosphogluconate aldolase</fullName>
        <ecNumber evidence="5">4.1.2.14</ecNumber>
    </recommendedName>
</protein>
<evidence type="ECO:0000256" key="4">
    <source>
        <dbReference type="ARBA" id="ARBA00011233"/>
    </source>
</evidence>
<organism evidence="9 10">
    <name type="scientific">Pseudochrobactrum asaccharolyticum</name>
    <dbReference type="NCBI Taxonomy" id="354351"/>
    <lineage>
        <taxon>Bacteria</taxon>
        <taxon>Pseudomonadati</taxon>
        <taxon>Pseudomonadota</taxon>
        <taxon>Alphaproteobacteria</taxon>
        <taxon>Hyphomicrobiales</taxon>
        <taxon>Brucellaceae</taxon>
        <taxon>Pseudochrobactrum</taxon>
    </lineage>
</organism>
<dbReference type="Proteomes" id="UP000252893">
    <property type="component" value="Unassembled WGS sequence"/>
</dbReference>
<evidence type="ECO:0000256" key="6">
    <source>
        <dbReference type="ARBA" id="ARBA00023239"/>
    </source>
</evidence>
<dbReference type="CDD" id="cd00452">
    <property type="entry name" value="KDPG_aldolase"/>
    <property type="match status" value="1"/>
</dbReference>
<evidence type="ECO:0000256" key="1">
    <source>
        <dbReference type="ARBA" id="ARBA00000654"/>
    </source>
</evidence>
<dbReference type="NCBIfam" id="NF004325">
    <property type="entry name" value="PRK05718.1"/>
    <property type="match status" value="1"/>
</dbReference>
<dbReference type="AlphaFoldDB" id="A0A366DT98"/>
<evidence type="ECO:0000313" key="9">
    <source>
        <dbReference type="EMBL" id="RBO93312.1"/>
    </source>
</evidence>
<evidence type="ECO:0000256" key="7">
    <source>
        <dbReference type="ARBA" id="ARBA00023270"/>
    </source>
</evidence>
<evidence type="ECO:0000256" key="5">
    <source>
        <dbReference type="ARBA" id="ARBA00013063"/>
    </source>
</evidence>
<dbReference type="NCBIfam" id="NF004673">
    <property type="entry name" value="PRK06015.1"/>
    <property type="match status" value="1"/>
</dbReference>
<comment type="subunit">
    <text evidence="4">Homotrimer.</text>
</comment>
<dbReference type="SUPFAM" id="SSF51569">
    <property type="entry name" value="Aldolase"/>
    <property type="match status" value="1"/>
</dbReference>
<evidence type="ECO:0000313" key="10">
    <source>
        <dbReference type="Proteomes" id="UP000252893"/>
    </source>
</evidence>
<proteinExistence type="inferred from homology"/>
<dbReference type="InterPro" id="IPR000887">
    <property type="entry name" value="Aldlse_KDPG_KHG"/>
</dbReference>
<comment type="pathway">
    <text evidence="2">Carbohydrate acid metabolism; 2-dehydro-3-deoxy-D-gluconate degradation; D-glyceraldehyde 3-phosphate and pyruvate from 2-dehydro-3-deoxy-D-gluconate: step 2/2.</text>
</comment>
<dbReference type="InterPro" id="IPR031337">
    <property type="entry name" value="KDPG/KHG_AS_1"/>
</dbReference>
<dbReference type="Gene3D" id="3.20.20.70">
    <property type="entry name" value="Aldolase class I"/>
    <property type="match status" value="1"/>
</dbReference>
<dbReference type="EMBL" id="QNRH01000005">
    <property type="protein sequence ID" value="RBO93312.1"/>
    <property type="molecule type" value="Genomic_DNA"/>
</dbReference>
<dbReference type="NCBIfam" id="TIGR01182">
    <property type="entry name" value="eda"/>
    <property type="match status" value="1"/>
</dbReference>
<gene>
    <name evidence="9" type="ORF">DFR47_10525</name>
</gene>
<keyword evidence="10" id="KW-1185">Reference proteome</keyword>
<dbReference type="InterPro" id="IPR031338">
    <property type="entry name" value="KDPG/KHG_AS_2"/>
</dbReference>
<dbReference type="PROSITE" id="PS00160">
    <property type="entry name" value="ALDOLASE_KDPG_KHG_2"/>
    <property type="match status" value="1"/>
</dbReference>
<reference evidence="9 10" key="1">
    <citation type="submission" date="2018-06" db="EMBL/GenBank/DDBJ databases">
        <title>Genomic Encyclopedia of Type Strains, Phase IV (KMG-IV): sequencing the most valuable type-strain genomes for metagenomic binning, comparative biology and taxonomic classification.</title>
        <authorList>
            <person name="Goeker M."/>
        </authorList>
    </citation>
    <scope>NUCLEOTIDE SEQUENCE [LARGE SCALE GENOMIC DNA]</scope>
    <source>
        <strain evidence="9 10">DSM 25619</strain>
    </source>
</reference>
<dbReference type="Pfam" id="PF01081">
    <property type="entry name" value="Aldolase"/>
    <property type="match status" value="1"/>
</dbReference>
<dbReference type="InterPro" id="IPR013785">
    <property type="entry name" value="Aldolase_TIM"/>
</dbReference>
<dbReference type="PANTHER" id="PTHR30246">
    <property type="entry name" value="2-KETO-3-DEOXY-6-PHOSPHOGLUCONATE ALDOLASE"/>
    <property type="match status" value="1"/>
</dbReference>
<name>A0A366DT98_9HYPH</name>
<comment type="caution">
    <text evidence="9">The sequence shown here is derived from an EMBL/GenBank/DDBJ whole genome shotgun (WGS) entry which is preliminary data.</text>
</comment>
<dbReference type="RefSeq" id="WP_113945051.1">
    <property type="nucleotide sequence ID" value="NZ_JBHEEG010000006.1"/>
</dbReference>
<dbReference type="PANTHER" id="PTHR30246:SF1">
    <property type="entry name" value="2-DEHYDRO-3-DEOXY-6-PHOSPHOGALACTONATE ALDOLASE-RELATED"/>
    <property type="match status" value="1"/>
</dbReference>
<comment type="similarity">
    <text evidence="3">Belongs to the KHG/KDPG aldolase family.</text>
</comment>
<comment type="catalytic activity">
    <reaction evidence="1">
        <text>2-dehydro-3-deoxy-6-phospho-D-gluconate = D-glyceraldehyde 3-phosphate + pyruvate</text>
        <dbReference type="Rhea" id="RHEA:17089"/>
        <dbReference type="ChEBI" id="CHEBI:15361"/>
        <dbReference type="ChEBI" id="CHEBI:57569"/>
        <dbReference type="ChEBI" id="CHEBI:59776"/>
        <dbReference type="EC" id="4.1.2.14"/>
    </reaction>
</comment>